<feature type="compositionally biased region" description="Low complexity" evidence="1">
    <location>
        <begin position="1255"/>
        <end position="1265"/>
    </location>
</feature>
<feature type="region of interest" description="Disordered" evidence="1">
    <location>
        <begin position="1099"/>
        <end position="1199"/>
    </location>
</feature>
<feature type="region of interest" description="Disordered" evidence="1">
    <location>
        <begin position="882"/>
        <end position="902"/>
    </location>
</feature>
<feature type="region of interest" description="Disordered" evidence="1">
    <location>
        <begin position="1472"/>
        <end position="1492"/>
    </location>
</feature>
<feature type="compositionally biased region" description="Low complexity" evidence="1">
    <location>
        <begin position="564"/>
        <end position="583"/>
    </location>
</feature>
<feature type="compositionally biased region" description="Low complexity" evidence="1">
    <location>
        <begin position="888"/>
        <end position="902"/>
    </location>
</feature>
<feature type="compositionally biased region" description="Polar residues" evidence="1">
    <location>
        <begin position="1330"/>
        <end position="1343"/>
    </location>
</feature>
<dbReference type="PANTHER" id="PTHR44329:SF214">
    <property type="entry name" value="PROTEIN KINASE DOMAIN-CONTAINING PROTEIN"/>
    <property type="match status" value="1"/>
</dbReference>
<dbReference type="GO" id="GO:0004674">
    <property type="term" value="F:protein serine/threonine kinase activity"/>
    <property type="evidence" value="ECO:0007669"/>
    <property type="project" value="TreeGrafter"/>
</dbReference>
<proteinExistence type="predicted"/>
<name>A0A835W462_CHLIN</name>
<keyword evidence="4" id="KW-1185">Reference proteome</keyword>
<feature type="region of interest" description="Disordered" evidence="1">
    <location>
        <begin position="1255"/>
        <end position="1310"/>
    </location>
</feature>
<dbReference type="InterPro" id="IPR000719">
    <property type="entry name" value="Prot_kinase_dom"/>
</dbReference>
<comment type="caution">
    <text evidence="3">The sequence shown here is derived from an EMBL/GenBank/DDBJ whole genome shotgun (WGS) entry which is preliminary data.</text>
</comment>
<dbReference type="PANTHER" id="PTHR44329">
    <property type="entry name" value="SERINE/THREONINE-PROTEIN KINASE TNNI3K-RELATED"/>
    <property type="match status" value="1"/>
</dbReference>
<feature type="region of interest" description="Disordered" evidence="1">
    <location>
        <begin position="206"/>
        <end position="244"/>
    </location>
</feature>
<feature type="compositionally biased region" description="Gly residues" evidence="1">
    <location>
        <begin position="1478"/>
        <end position="1492"/>
    </location>
</feature>
<dbReference type="SMART" id="SM00220">
    <property type="entry name" value="S_TKc"/>
    <property type="match status" value="1"/>
</dbReference>
<dbReference type="Gene3D" id="3.30.200.20">
    <property type="entry name" value="Phosphorylase Kinase, domain 1"/>
    <property type="match status" value="1"/>
</dbReference>
<gene>
    <name evidence="3" type="ORF">HXX76_006742</name>
</gene>
<feature type="compositionally biased region" description="Low complexity" evidence="1">
    <location>
        <begin position="387"/>
        <end position="400"/>
    </location>
</feature>
<dbReference type="PROSITE" id="PS50011">
    <property type="entry name" value="PROTEIN_KINASE_DOM"/>
    <property type="match status" value="1"/>
</dbReference>
<evidence type="ECO:0000259" key="2">
    <source>
        <dbReference type="PROSITE" id="PS50011"/>
    </source>
</evidence>
<feature type="compositionally biased region" description="Low complexity" evidence="1">
    <location>
        <begin position="1131"/>
        <end position="1168"/>
    </location>
</feature>
<sequence>MVWQPLRRSPVVMLRALYLSTELERGGFFDGPDPATGMQTLISALDPAEPLTHARRHTGVAAPGAGLTESVSDAGPPGLGIQHAQLSPGLLMNPRTLSTGGVRFASRSLHDSSDTPDGVDGGGGHAVSPAAALPAAACTAGPASSSAAATPCTAEHPGTTCGIDSGKPADGSAAAHGAQQQLQAKSALQQQAAATTTAAPCAVVGGPAGGGGDEPGGAVSSSAAATALGSSPRPSAFTSTSTGGGATTLRTLMSRAASQHHFYASPFATPSRQELHSCSASLTPQIAPPQQGTAAHGLFERRSAAMPLACGGSGGGGGRAASAAASSDARRLLHGFASEARAPSALAPPSAESAAGAGAPTLMPAAGGSVPAGGVLYAEVVNCDSSSSRLRQLPRSQHQPQPQPQPQPHSQQQSQQYAQHAQQHQQPAACRSPAASAIISGIMPRILSRNASVCVPTSAAGGGGGGSFAMAAAATAAMCHSRLTDSPGSFDASPGMANYVVSATGSRLLSPAAVVAAAAAAGRPQPAGSGSTQTLTRAEVALAEANAVVMSACLPDYSTGGGHRQSSSSCRSGASGTSGASGSDVARGRNPSFVSTANVTALAPPSAAQAAATAAAAAAAAAPSSAALYVSPPVCAAAASGASGAFPNPGARGGAAGGGAKLAPLPEMLPSPPAYAPHMCMYTSAAKLLAPPPLPAGLLLGGVSATHKPVPVSVNSPLTLADTADTAAALFSGGAASSVHDRAHAALVSMHGSSNLLRLDHSLQLGTGGSAFASTSGGDITVAAAAAAPSRPPTTGKALSIRNLRPATASVCALPESQAAARPAVRLASSADVWGPGVQLPWHIAAQPQQLGSESTRELLPPSALPSHLQLSSLQHSLSSQRLCGQEASSPSSQQPLPTAAAATPNAADTILRITDLDTCWAELRDLAFLGSGACGNVYTGTWCGMPVAAKFMISGSEDQLQRQQREAALSRLASHPHLVQTYAIATAQLLPVHFRSEYGGGGGGGGSSGAHAARFSGLLSQAGDLLGTVCGTDGTDLYGTNPYNASSSNHQHPHIAAAVVLSRCTSNMRATAGASGGTSGGVLSATPVPLTAQQLMAGAHASGGQQQQQHQQSRTRTGGFAAKPITSPFAQSAAAAHGASLSSSRSSSSRSSSAGEACGASGSSSRRITAMLAGGGGAAGAQPSPDTDETQTVSGRRGTAIGIEIAARRDFATADGSADSGVEMFSASSLAEAVGAARVNTTLGFRGFELGAAGAPPTATPAAGNSPTKRPRQQAAQQQLPHTTLLSGGGDGGTHGRHSQPQYPAAEEYASSIPTAAAAAGIYAFTGSNRSASSHGSQQQALPASAGAPHRTGAGTIHTAAGTRPRATAAGSGAYRGGGLSAAEPGSEESQGSRGNPKACTAGSSSSRCGAPQRRSMQINTAAAGGAGSSLHQQHEVGAAAGDGNEHLTTIAISTVDTDVLEAASQRPREILPGNIGSRGRGGDGAAACGGGGPDSFELGTLVSHEALVTLQPSDVLAHIGARPGQWLTVVIMEEMDRGSLHRAIHGGIFDATASHLIKRHRVRGMVRTLVEVAQGMAALHASGLVHGDLKPANVLLKAQTRDARGFVAKVSDFGSTRVMLEGASAATVTTNDWGTVIYTAPEVFNGRSGPPSDVYSFGALTWHLTTGQLPHEDLNPFAVLLAVSKGELELEWPSSVAKPLRRLGQLCMQHDPATRPTFAVIARALLKLEQRMKTQSAGAAAAKRSEAGVGGGRA</sequence>
<feature type="compositionally biased region" description="Low complexity" evidence="1">
    <location>
        <begin position="1099"/>
        <end position="1120"/>
    </location>
</feature>
<dbReference type="EMBL" id="JAEHOC010000013">
    <property type="protein sequence ID" value="KAG2436439.1"/>
    <property type="molecule type" value="Genomic_DNA"/>
</dbReference>
<feature type="region of interest" description="Disordered" evidence="1">
    <location>
        <begin position="1330"/>
        <end position="1415"/>
    </location>
</feature>
<dbReference type="OrthoDB" id="248923at2759"/>
<dbReference type="GO" id="GO:0005524">
    <property type="term" value="F:ATP binding"/>
    <property type="evidence" value="ECO:0007669"/>
    <property type="project" value="InterPro"/>
</dbReference>
<dbReference type="InterPro" id="IPR008271">
    <property type="entry name" value="Ser/Thr_kinase_AS"/>
</dbReference>
<feature type="compositionally biased region" description="Low complexity" evidence="1">
    <location>
        <begin position="408"/>
        <end position="429"/>
    </location>
</feature>
<dbReference type="Proteomes" id="UP000650467">
    <property type="component" value="Unassembled WGS sequence"/>
</dbReference>
<dbReference type="InterPro" id="IPR001245">
    <property type="entry name" value="Ser-Thr/Tyr_kinase_cat_dom"/>
</dbReference>
<feature type="domain" description="Protein kinase" evidence="2">
    <location>
        <begin position="1417"/>
        <end position="1728"/>
    </location>
</feature>
<accession>A0A835W462</accession>
<feature type="region of interest" description="Disordered" evidence="1">
    <location>
        <begin position="561"/>
        <end position="589"/>
    </location>
</feature>
<dbReference type="PROSITE" id="PS00108">
    <property type="entry name" value="PROTEIN_KINASE_ST"/>
    <property type="match status" value="1"/>
</dbReference>
<organism evidence="3 4">
    <name type="scientific">Chlamydomonas incerta</name>
    <dbReference type="NCBI Taxonomy" id="51695"/>
    <lineage>
        <taxon>Eukaryota</taxon>
        <taxon>Viridiplantae</taxon>
        <taxon>Chlorophyta</taxon>
        <taxon>core chlorophytes</taxon>
        <taxon>Chlorophyceae</taxon>
        <taxon>CS clade</taxon>
        <taxon>Chlamydomonadales</taxon>
        <taxon>Chlamydomonadaceae</taxon>
        <taxon>Chlamydomonas</taxon>
    </lineage>
</organism>
<evidence type="ECO:0000313" key="4">
    <source>
        <dbReference type="Proteomes" id="UP000650467"/>
    </source>
</evidence>
<feature type="compositionally biased region" description="Low complexity" evidence="1">
    <location>
        <begin position="1274"/>
        <end position="1287"/>
    </location>
</feature>
<feature type="compositionally biased region" description="Low complexity" evidence="1">
    <location>
        <begin position="216"/>
        <end position="241"/>
    </location>
</feature>
<feature type="compositionally biased region" description="Gly residues" evidence="1">
    <location>
        <begin position="206"/>
        <end position="215"/>
    </location>
</feature>
<reference evidence="3" key="1">
    <citation type="journal article" date="2020" name="bioRxiv">
        <title>Comparative genomics of Chlamydomonas.</title>
        <authorList>
            <person name="Craig R.J."/>
            <person name="Hasan A.R."/>
            <person name="Ness R.W."/>
            <person name="Keightley P.D."/>
        </authorList>
    </citation>
    <scope>NUCLEOTIDE SEQUENCE</scope>
    <source>
        <strain evidence="3">SAG 7.73</strain>
    </source>
</reference>
<feature type="region of interest" description="Disordered" evidence="1">
    <location>
        <begin position="106"/>
        <end position="126"/>
    </location>
</feature>
<dbReference type="Gene3D" id="1.10.510.10">
    <property type="entry name" value="Transferase(Phosphotransferase) domain 1"/>
    <property type="match status" value="1"/>
</dbReference>
<dbReference type="Pfam" id="PF07714">
    <property type="entry name" value="PK_Tyr_Ser-Thr"/>
    <property type="match status" value="1"/>
</dbReference>
<dbReference type="InterPro" id="IPR011009">
    <property type="entry name" value="Kinase-like_dom_sf"/>
</dbReference>
<dbReference type="InterPro" id="IPR051681">
    <property type="entry name" value="Ser/Thr_Kinases-Pseudokinases"/>
</dbReference>
<evidence type="ECO:0000256" key="1">
    <source>
        <dbReference type="SAM" id="MobiDB-lite"/>
    </source>
</evidence>
<feature type="region of interest" description="Disordered" evidence="1">
    <location>
        <begin position="387"/>
        <end position="432"/>
    </location>
</feature>
<protein>
    <recommendedName>
        <fullName evidence="2">Protein kinase domain-containing protein</fullName>
    </recommendedName>
</protein>
<evidence type="ECO:0000313" key="3">
    <source>
        <dbReference type="EMBL" id="KAG2436439.1"/>
    </source>
</evidence>
<dbReference type="SUPFAM" id="SSF56112">
    <property type="entry name" value="Protein kinase-like (PK-like)"/>
    <property type="match status" value="1"/>
</dbReference>
<feature type="compositionally biased region" description="Low complexity" evidence="1">
    <location>
        <begin position="1353"/>
        <end position="1374"/>
    </location>
</feature>